<evidence type="ECO:0000256" key="9">
    <source>
        <dbReference type="ARBA" id="ARBA00061532"/>
    </source>
</evidence>
<feature type="transmembrane region" description="Helical" evidence="10">
    <location>
        <begin position="478"/>
        <end position="506"/>
    </location>
</feature>
<feature type="transmembrane region" description="Helical" evidence="10">
    <location>
        <begin position="385"/>
        <end position="405"/>
    </location>
</feature>
<dbReference type="PIRSF" id="PIRSF002869">
    <property type="entry name" value="MviN"/>
    <property type="match status" value="1"/>
</dbReference>
<feature type="transmembrane region" description="Helical" evidence="10">
    <location>
        <begin position="316"/>
        <end position="340"/>
    </location>
</feature>
<dbReference type="PATRIC" id="fig|391937.3.peg.990"/>
<feature type="transmembrane region" description="Helical" evidence="10">
    <location>
        <begin position="352"/>
        <end position="373"/>
    </location>
</feature>
<name>K2LQQ5_9HYPH</name>
<keyword evidence="2 10" id="KW-1003">Cell membrane</keyword>
<feature type="transmembrane region" description="Helical" evidence="10">
    <location>
        <begin position="87"/>
        <end position="114"/>
    </location>
</feature>
<dbReference type="PANTHER" id="PTHR47019:SF1">
    <property type="entry name" value="LIPID II FLIPPASE MURJ"/>
    <property type="match status" value="1"/>
</dbReference>
<evidence type="ECO:0000256" key="7">
    <source>
        <dbReference type="ARBA" id="ARBA00023136"/>
    </source>
</evidence>
<dbReference type="NCBIfam" id="TIGR01695">
    <property type="entry name" value="murJ_mviN"/>
    <property type="match status" value="1"/>
</dbReference>
<dbReference type="GO" id="GO:0034204">
    <property type="term" value="P:lipid translocation"/>
    <property type="evidence" value="ECO:0007669"/>
    <property type="project" value="TreeGrafter"/>
</dbReference>
<evidence type="ECO:0000313" key="12">
    <source>
        <dbReference type="EMBL" id="EKF20079.1"/>
    </source>
</evidence>
<feature type="transmembrane region" description="Helical" evidence="10">
    <location>
        <begin position="134"/>
        <end position="152"/>
    </location>
</feature>
<keyword evidence="4 10" id="KW-0133">Cell shape</keyword>
<dbReference type="UniPathway" id="UPA00219"/>
<keyword evidence="10 11" id="KW-0961">Cell wall biogenesis/degradation</keyword>
<evidence type="ECO:0000256" key="10">
    <source>
        <dbReference type="HAMAP-Rule" id="MF_02078"/>
    </source>
</evidence>
<dbReference type="InterPro" id="IPR051050">
    <property type="entry name" value="Lipid_II_flippase_MurJ/MviN"/>
</dbReference>
<keyword evidence="3 10" id="KW-0812">Transmembrane</keyword>
<evidence type="ECO:0000256" key="1">
    <source>
        <dbReference type="ARBA" id="ARBA00004651"/>
    </source>
</evidence>
<dbReference type="Proteomes" id="UP000006786">
    <property type="component" value="Unassembled WGS sequence"/>
</dbReference>
<dbReference type="OrthoDB" id="9816572at2"/>
<dbReference type="GO" id="GO:0009252">
    <property type="term" value="P:peptidoglycan biosynthetic process"/>
    <property type="evidence" value="ECO:0007669"/>
    <property type="project" value="UniProtKB-UniRule"/>
</dbReference>
<feature type="transmembrane region" description="Helical" evidence="10">
    <location>
        <begin position="277"/>
        <end position="295"/>
    </location>
</feature>
<dbReference type="Pfam" id="PF03023">
    <property type="entry name" value="MurJ"/>
    <property type="match status" value="1"/>
</dbReference>
<feature type="transmembrane region" description="Helical" evidence="10">
    <location>
        <begin position="159"/>
        <end position="180"/>
    </location>
</feature>
<evidence type="ECO:0000256" key="6">
    <source>
        <dbReference type="ARBA" id="ARBA00022989"/>
    </source>
</evidence>
<keyword evidence="7 10" id="KW-0472">Membrane</keyword>
<dbReference type="InterPro" id="IPR004268">
    <property type="entry name" value="MurJ"/>
</dbReference>
<evidence type="ECO:0000256" key="2">
    <source>
        <dbReference type="ARBA" id="ARBA00022475"/>
    </source>
</evidence>
<dbReference type="AlphaFoldDB" id="K2LQQ5"/>
<feature type="transmembrane region" description="Helical" evidence="10">
    <location>
        <begin position="411"/>
        <end position="433"/>
    </location>
</feature>
<dbReference type="eggNOG" id="COG0728">
    <property type="taxonomic scope" value="Bacteria"/>
</dbReference>
<evidence type="ECO:0000256" key="3">
    <source>
        <dbReference type="ARBA" id="ARBA00022692"/>
    </source>
</evidence>
<comment type="function">
    <text evidence="8 10 11">Involved in peptidoglycan biosynthesis. Transports lipid-linked peptidoglycan precursors from the inner to the outer leaflet of the cytoplasmic membrane.</text>
</comment>
<reference evidence="12 13" key="1">
    <citation type="journal article" date="2012" name="J. Bacteriol.">
        <title>Genome Sequence of Nitratireductor pacificus Type Strain pht-3B.</title>
        <authorList>
            <person name="Lai Q."/>
            <person name="Li G."/>
            <person name="Shao Z."/>
        </authorList>
    </citation>
    <scope>NUCLEOTIDE SEQUENCE [LARGE SCALE GENOMIC DNA]</scope>
    <source>
        <strain evidence="13">pht-3B</strain>
    </source>
</reference>
<feature type="transmembrane region" description="Helical" evidence="10">
    <location>
        <begin position="233"/>
        <end position="257"/>
    </location>
</feature>
<keyword evidence="5 10" id="KW-0573">Peptidoglycan synthesis</keyword>
<dbReference type="GO" id="GO:0071555">
    <property type="term" value="P:cell wall organization"/>
    <property type="evidence" value="ECO:0007669"/>
    <property type="project" value="UniProtKB-UniRule"/>
</dbReference>
<dbReference type="PANTHER" id="PTHR47019">
    <property type="entry name" value="LIPID II FLIPPASE MURJ"/>
    <property type="match status" value="1"/>
</dbReference>
<evidence type="ECO:0000256" key="4">
    <source>
        <dbReference type="ARBA" id="ARBA00022960"/>
    </source>
</evidence>
<comment type="pathway">
    <text evidence="10">Cell wall biogenesis; peptidoglycan biosynthesis.</text>
</comment>
<sequence>MSLIKKFASVGSATMASRILGFAREALIAAALGVGPVTDAFYAAFRFPNLFRRLFAEGAFNTAFIPLFSKELEAGGVDAARRFGEDVLAVLMTALLALSALAMIAMPVLVATIIAPGFSDSPEKFDLTVVMTRIMFPYLFCMSLVAMFSGILNAMRRYFLAALVPTLLNVVLIGVLLAALHLRLDPRETGVWLAWGVFVSGLAQLFFLIRGAGREGFSMRIRRPRLTPGVRRLLILMGPALVTGGIMQINLLVGQIIASTQDNAIGLLNFADRINQLPLGVIGIAVGVVLLPELSRALKAGDFVDAQHLQNRSLEFALGLTLPAAVGLMIMPAPIVAILYERGQFTAQDTALTAAALAAFASGLPAYVLTKVFQPGFFAREDMKTPMWFSLVTVIVNIAASLALFPLYGHVAIAGATALSAWVNVLLLASTLWRRGDFRPSALTLRRILFMLLASMVMGLVVWALLSVSAGLVAHPLLVVRILWVMAIIALAAGAYFATVLITGAVDRRELTRSMRRGKKPAAD</sequence>
<dbReference type="EMBL" id="AMRM01000004">
    <property type="protein sequence ID" value="EKF20079.1"/>
    <property type="molecule type" value="Genomic_DNA"/>
</dbReference>
<feature type="transmembrane region" description="Helical" evidence="10">
    <location>
        <begin position="192"/>
        <end position="212"/>
    </location>
</feature>
<keyword evidence="6 10" id="KW-1133">Transmembrane helix</keyword>
<keyword evidence="10 11" id="KW-0813">Transport</keyword>
<dbReference type="GO" id="GO:0005886">
    <property type="term" value="C:plasma membrane"/>
    <property type="evidence" value="ECO:0007669"/>
    <property type="project" value="UniProtKB-SubCell"/>
</dbReference>
<dbReference type="GO" id="GO:0008360">
    <property type="term" value="P:regulation of cell shape"/>
    <property type="evidence" value="ECO:0007669"/>
    <property type="project" value="UniProtKB-UniRule"/>
</dbReference>
<dbReference type="HAMAP" id="MF_02078">
    <property type="entry name" value="MurJ_MviN"/>
    <property type="match status" value="1"/>
</dbReference>
<evidence type="ECO:0000313" key="13">
    <source>
        <dbReference type="Proteomes" id="UP000006786"/>
    </source>
</evidence>
<comment type="similarity">
    <text evidence="9 10 11">Belongs to the MurJ/MviN family.</text>
</comment>
<protein>
    <recommendedName>
        <fullName evidence="10">Probable lipid II flippase MurJ</fullName>
    </recommendedName>
</protein>
<evidence type="ECO:0000256" key="5">
    <source>
        <dbReference type="ARBA" id="ARBA00022984"/>
    </source>
</evidence>
<gene>
    <name evidence="10" type="primary">murJ</name>
    <name evidence="12" type="ORF">NA2_04796</name>
</gene>
<keyword evidence="13" id="KW-1185">Reference proteome</keyword>
<keyword evidence="10" id="KW-0997">Cell inner membrane</keyword>
<dbReference type="PRINTS" id="PR01806">
    <property type="entry name" value="VIRFACTRMVIN"/>
</dbReference>
<dbReference type="RefSeq" id="WP_008594814.1">
    <property type="nucleotide sequence ID" value="NZ_AMRM01000004.1"/>
</dbReference>
<dbReference type="CDD" id="cd13123">
    <property type="entry name" value="MATE_MurJ_like"/>
    <property type="match status" value="1"/>
</dbReference>
<evidence type="ECO:0000256" key="11">
    <source>
        <dbReference type="PIRNR" id="PIRNR002869"/>
    </source>
</evidence>
<dbReference type="GO" id="GO:0015648">
    <property type="term" value="F:lipid-linked peptidoglycan transporter activity"/>
    <property type="evidence" value="ECO:0007669"/>
    <property type="project" value="UniProtKB-UniRule"/>
</dbReference>
<comment type="subcellular location">
    <subcellularLocation>
        <location evidence="10">Cell inner membrane</location>
        <topology evidence="10">Multi-pass membrane protein</topology>
    </subcellularLocation>
    <subcellularLocation>
        <location evidence="1">Cell membrane</location>
        <topology evidence="1">Multi-pass membrane protein</topology>
    </subcellularLocation>
</comment>
<organism evidence="12 13">
    <name type="scientific">Nitratireductor pacificus pht-3B</name>
    <dbReference type="NCBI Taxonomy" id="391937"/>
    <lineage>
        <taxon>Bacteria</taxon>
        <taxon>Pseudomonadati</taxon>
        <taxon>Pseudomonadota</taxon>
        <taxon>Alphaproteobacteria</taxon>
        <taxon>Hyphomicrobiales</taxon>
        <taxon>Phyllobacteriaceae</taxon>
        <taxon>Nitratireductor</taxon>
    </lineage>
</organism>
<evidence type="ECO:0000256" key="8">
    <source>
        <dbReference type="ARBA" id="ARBA00060041"/>
    </source>
</evidence>
<accession>K2LQQ5</accession>
<proteinExistence type="inferred from homology"/>
<dbReference type="STRING" id="391937.NA2_04796"/>
<comment type="caution">
    <text evidence="12">The sequence shown here is derived from an EMBL/GenBank/DDBJ whole genome shotgun (WGS) entry which is preliminary data.</text>
</comment>
<feature type="transmembrane region" description="Helical" evidence="10">
    <location>
        <begin position="445"/>
        <end position="466"/>
    </location>
</feature>